<proteinExistence type="predicted"/>
<evidence type="ECO:0000313" key="1">
    <source>
        <dbReference type="EMBL" id="DAF61116.1"/>
    </source>
</evidence>
<protein>
    <submittedName>
        <fullName evidence="1">Uncharacterized protein</fullName>
    </submittedName>
</protein>
<reference evidence="1" key="1">
    <citation type="journal article" date="2021" name="Proc. Natl. Acad. Sci. U.S.A.">
        <title>A Catalog of Tens of Thousands of Viruses from Human Metagenomes Reveals Hidden Associations with Chronic Diseases.</title>
        <authorList>
            <person name="Tisza M.J."/>
            <person name="Buck C.B."/>
        </authorList>
    </citation>
    <scope>NUCLEOTIDE SEQUENCE</scope>
    <source>
        <strain evidence="1">Ctesc4</strain>
    </source>
</reference>
<sequence length="35" mass="3970">MLSVIYIYIYILSYILKPNVSSKCLVLVLSTSTKC</sequence>
<organism evidence="1">
    <name type="scientific">Phage sp. ctesc4</name>
    <dbReference type="NCBI Taxonomy" id="2828008"/>
    <lineage>
        <taxon>Viruses</taxon>
    </lineage>
</organism>
<name>A0A8S5TCT2_9VIRU</name>
<dbReference type="EMBL" id="BK032802">
    <property type="protein sequence ID" value="DAF61116.1"/>
    <property type="molecule type" value="Genomic_DNA"/>
</dbReference>
<accession>A0A8S5TCT2</accession>